<name>A0A833J0I8_9HYPH</name>
<proteinExistence type="predicted"/>
<sequence>MLLTERMNLYADLSGRAESGDGIVHVRKCLSWTATHKRMDGRCRSR</sequence>
<comment type="caution">
    <text evidence="1">The sequence shown here is derived from an EMBL/GenBank/DDBJ whole genome shotgun (WGS) entry which is preliminary data.</text>
</comment>
<dbReference type="Proteomes" id="UP000469949">
    <property type="component" value="Unassembled WGS sequence"/>
</dbReference>
<dbReference type="AlphaFoldDB" id="A0A833J0I8"/>
<dbReference type="EMBL" id="WEKV01000025">
    <property type="protein sequence ID" value="KAB7781899.1"/>
    <property type="molecule type" value="Genomic_DNA"/>
</dbReference>
<accession>A0A833J0I8</accession>
<organism evidence="1 2">
    <name type="scientific">Methylorubrum populi</name>
    <dbReference type="NCBI Taxonomy" id="223967"/>
    <lineage>
        <taxon>Bacteria</taxon>
        <taxon>Pseudomonadati</taxon>
        <taxon>Pseudomonadota</taxon>
        <taxon>Alphaproteobacteria</taxon>
        <taxon>Hyphomicrobiales</taxon>
        <taxon>Methylobacteriaceae</taxon>
        <taxon>Methylorubrum</taxon>
    </lineage>
</organism>
<gene>
    <name evidence="1" type="ORF">F8B43_5648</name>
</gene>
<evidence type="ECO:0000313" key="2">
    <source>
        <dbReference type="Proteomes" id="UP000469949"/>
    </source>
</evidence>
<evidence type="ECO:0000313" key="1">
    <source>
        <dbReference type="EMBL" id="KAB7781899.1"/>
    </source>
</evidence>
<protein>
    <submittedName>
        <fullName evidence="1">Uncharacterized protein</fullName>
    </submittedName>
</protein>
<reference evidence="1 2" key="1">
    <citation type="submission" date="2019-10" db="EMBL/GenBank/DDBJ databases">
        <title>Draft Genome Sequence of the Caffeine Degrading Methylotroph Methylorubrum populi PINKEL.</title>
        <authorList>
            <person name="Dawson S.C."/>
            <person name="Zhang X."/>
            <person name="Wright M.E."/>
            <person name="Sharma G."/>
            <person name="Langner J.T."/>
            <person name="Ditty J.L."/>
            <person name="Subuyuj G.A."/>
        </authorList>
    </citation>
    <scope>NUCLEOTIDE SEQUENCE [LARGE SCALE GENOMIC DNA]</scope>
    <source>
        <strain evidence="1 2">Pinkel</strain>
    </source>
</reference>